<dbReference type="Proteomes" id="UP000219072">
    <property type="component" value="Unassembled WGS sequence"/>
</dbReference>
<dbReference type="AlphaFoldDB" id="A0A286DKE3"/>
<reference evidence="2 3" key="1">
    <citation type="submission" date="2017-09" db="EMBL/GenBank/DDBJ databases">
        <authorList>
            <person name="Ehlers B."/>
            <person name="Leendertz F.H."/>
        </authorList>
    </citation>
    <scope>NUCLEOTIDE SEQUENCE [LARGE SCALE GENOMIC DNA]</scope>
    <source>
        <strain evidence="2 3">CGMCC 4.7095</strain>
    </source>
</reference>
<protein>
    <submittedName>
        <fullName evidence="2">Uncharacterized protein</fullName>
    </submittedName>
</protein>
<accession>A0A286DKE3</accession>
<feature type="region of interest" description="Disordered" evidence="1">
    <location>
        <begin position="1"/>
        <end position="27"/>
    </location>
</feature>
<evidence type="ECO:0000313" key="2">
    <source>
        <dbReference type="EMBL" id="SOD59081.1"/>
    </source>
</evidence>
<sequence length="55" mass="5790">MRGEEGHGGAARRGAGARRGRPVQGHWSQRRLPALTAVCAGLAVWLAQVVEAASR</sequence>
<organism evidence="2 3">
    <name type="scientific">Streptomyces zhaozhouensis</name>
    <dbReference type="NCBI Taxonomy" id="1300267"/>
    <lineage>
        <taxon>Bacteria</taxon>
        <taxon>Bacillati</taxon>
        <taxon>Actinomycetota</taxon>
        <taxon>Actinomycetes</taxon>
        <taxon>Kitasatosporales</taxon>
        <taxon>Streptomycetaceae</taxon>
        <taxon>Streptomyces</taxon>
    </lineage>
</organism>
<proteinExistence type="predicted"/>
<evidence type="ECO:0000256" key="1">
    <source>
        <dbReference type="SAM" id="MobiDB-lite"/>
    </source>
</evidence>
<keyword evidence="3" id="KW-1185">Reference proteome</keyword>
<name>A0A286DKE3_9ACTN</name>
<dbReference type="EMBL" id="OCNE01000001">
    <property type="protein sequence ID" value="SOD59081.1"/>
    <property type="molecule type" value="Genomic_DNA"/>
</dbReference>
<evidence type="ECO:0000313" key="3">
    <source>
        <dbReference type="Proteomes" id="UP000219072"/>
    </source>
</evidence>
<gene>
    <name evidence="2" type="ORF">SAMN06297387_101472</name>
</gene>